<dbReference type="Proteomes" id="UP000000235">
    <property type="component" value="Chromosome"/>
</dbReference>
<evidence type="ECO:0000313" key="8">
    <source>
        <dbReference type="EMBL" id="ABP55592.1"/>
    </source>
</evidence>
<dbReference type="NCBIfam" id="TIGR02983">
    <property type="entry name" value="SigE-fam_strep"/>
    <property type="match status" value="1"/>
</dbReference>
<keyword evidence="9" id="KW-1185">Reference proteome</keyword>
<comment type="similarity">
    <text evidence="1">Belongs to the sigma-70 factor family. ECF subfamily.</text>
</comment>
<feature type="domain" description="RNA polymerase sigma-70 region 2" evidence="6">
    <location>
        <begin position="24"/>
        <end position="89"/>
    </location>
</feature>
<dbReference type="GO" id="GO:0016987">
    <property type="term" value="F:sigma factor activity"/>
    <property type="evidence" value="ECO:0007669"/>
    <property type="project" value="UniProtKB-KW"/>
</dbReference>
<keyword evidence="3" id="KW-0731">Sigma factor</keyword>
<evidence type="ECO:0000256" key="2">
    <source>
        <dbReference type="ARBA" id="ARBA00023015"/>
    </source>
</evidence>
<evidence type="ECO:0000256" key="5">
    <source>
        <dbReference type="ARBA" id="ARBA00023163"/>
    </source>
</evidence>
<dbReference type="InterPro" id="IPR007627">
    <property type="entry name" value="RNA_pol_sigma70_r2"/>
</dbReference>
<reference evidence="9" key="1">
    <citation type="journal article" date="2007" name="Proc. Natl. Acad. Sci. U.S.A.">
        <title>Genome sequencing reveals complex secondary metabolome in the marine actinomycete Salinispora tropica.</title>
        <authorList>
            <person name="Udwary D.W."/>
            <person name="Zeigler L."/>
            <person name="Asolkar R.N."/>
            <person name="Singan V."/>
            <person name="Lapidus A."/>
            <person name="Fenical W."/>
            <person name="Jensen P.R."/>
            <person name="Moore B.S."/>
        </authorList>
    </citation>
    <scope>NUCLEOTIDE SEQUENCE [LARGE SCALE GENOMIC DNA]</scope>
    <source>
        <strain evidence="9">ATCC BAA-916 / DSM 44818 / CNB-440</strain>
    </source>
</reference>
<dbReference type="InterPro" id="IPR036388">
    <property type="entry name" value="WH-like_DNA-bd_sf"/>
</dbReference>
<dbReference type="STRING" id="369723.Strop_3158"/>
<dbReference type="PATRIC" id="fig|369723.5.peg.3249"/>
<dbReference type="CDD" id="cd06171">
    <property type="entry name" value="Sigma70_r4"/>
    <property type="match status" value="1"/>
</dbReference>
<dbReference type="SUPFAM" id="SSF88659">
    <property type="entry name" value="Sigma3 and sigma4 domains of RNA polymerase sigma factors"/>
    <property type="match status" value="1"/>
</dbReference>
<dbReference type="InterPro" id="IPR013249">
    <property type="entry name" value="RNA_pol_sigma70_r4_t2"/>
</dbReference>
<evidence type="ECO:0000259" key="7">
    <source>
        <dbReference type="Pfam" id="PF08281"/>
    </source>
</evidence>
<dbReference type="AlphaFoldDB" id="A4X9L8"/>
<dbReference type="Pfam" id="PF04542">
    <property type="entry name" value="Sigma70_r2"/>
    <property type="match status" value="1"/>
</dbReference>
<dbReference type="NCBIfam" id="TIGR02937">
    <property type="entry name" value="sigma70-ECF"/>
    <property type="match status" value="1"/>
</dbReference>
<dbReference type="HOGENOM" id="CLU_047691_15_4_11"/>
<evidence type="ECO:0000256" key="1">
    <source>
        <dbReference type="ARBA" id="ARBA00010641"/>
    </source>
</evidence>
<dbReference type="EMBL" id="CP000667">
    <property type="protein sequence ID" value="ABP55592.1"/>
    <property type="molecule type" value="Genomic_DNA"/>
</dbReference>
<dbReference type="Gene3D" id="1.10.1740.10">
    <property type="match status" value="1"/>
</dbReference>
<proteinExistence type="inferred from homology"/>
<evidence type="ECO:0000259" key="6">
    <source>
        <dbReference type="Pfam" id="PF04542"/>
    </source>
</evidence>
<dbReference type="InterPro" id="IPR013325">
    <property type="entry name" value="RNA_pol_sigma_r2"/>
</dbReference>
<dbReference type="InterPro" id="IPR039425">
    <property type="entry name" value="RNA_pol_sigma-70-like"/>
</dbReference>
<dbReference type="PANTHER" id="PTHR43133">
    <property type="entry name" value="RNA POLYMERASE ECF-TYPE SIGMA FACTO"/>
    <property type="match status" value="1"/>
</dbReference>
<keyword evidence="4" id="KW-0238">DNA-binding</keyword>
<evidence type="ECO:0000313" key="9">
    <source>
        <dbReference type="Proteomes" id="UP000000235"/>
    </source>
</evidence>
<dbReference type="PANTHER" id="PTHR43133:SF50">
    <property type="entry name" value="ECF RNA POLYMERASE SIGMA FACTOR SIGM"/>
    <property type="match status" value="1"/>
</dbReference>
<dbReference type="InterPro" id="IPR014325">
    <property type="entry name" value="RNA_pol_sigma-E_actinobac"/>
</dbReference>
<sequence>MSMDRLSQGSARVDPLLTEFETFVRTRTPALLRSAYLLTGDQHLAEDLVQSALARTHRSWKRLHESGNAEAYTRKTMYHLQVSWWRRRRVGESMPGDLPDRSDSSSDSDAAHQTIMRLTLRNALAQLSAKQRAVLVLRFFEDRTEMEAAGLLGVTVGTVKSQTSKALAKLRTVAPELGELYVSEGSAR</sequence>
<dbReference type="Gene3D" id="1.10.10.10">
    <property type="entry name" value="Winged helix-like DNA-binding domain superfamily/Winged helix DNA-binding domain"/>
    <property type="match status" value="1"/>
</dbReference>
<dbReference type="SUPFAM" id="SSF88946">
    <property type="entry name" value="Sigma2 domain of RNA polymerase sigma factors"/>
    <property type="match status" value="1"/>
</dbReference>
<keyword evidence="2" id="KW-0805">Transcription regulation</keyword>
<gene>
    <name evidence="8" type="ordered locus">Strop_3158</name>
</gene>
<protein>
    <submittedName>
        <fullName evidence="8">Sigma-70 region 4 domain protein</fullName>
    </submittedName>
</protein>
<dbReference type="KEGG" id="stp:Strop_3158"/>
<name>A4X9L8_SALTO</name>
<keyword evidence="5" id="KW-0804">Transcription</keyword>
<feature type="domain" description="RNA polymerase sigma factor 70 region 4 type 2" evidence="7">
    <location>
        <begin position="119"/>
        <end position="170"/>
    </location>
</feature>
<dbReference type="GO" id="GO:0006352">
    <property type="term" value="P:DNA-templated transcription initiation"/>
    <property type="evidence" value="ECO:0007669"/>
    <property type="project" value="InterPro"/>
</dbReference>
<organism evidence="8 9">
    <name type="scientific">Salinispora tropica (strain ATCC BAA-916 / DSM 44818 / JCM 13857 / NBRC 105044 / CNB-440)</name>
    <dbReference type="NCBI Taxonomy" id="369723"/>
    <lineage>
        <taxon>Bacteria</taxon>
        <taxon>Bacillati</taxon>
        <taxon>Actinomycetota</taxon>
        <taxon>Actinomycetes</taxon>
        <taxon>Micromonosporales</taxon>
        <taxon>Micromonosporaceae</taxon>
        <taxon>Salinispora</taxon>
    </lineage>
</organism>
<dbReference type="eggNOG" id="COG1595">
    <property type="taxonomic scope" value="Bacteria"/>
</dbReference>
<evidence type="ECO:0000256" key="4">
    <source>
        <dbReference type="ARBA" id="ARBA00023125"/>
    </source>
</evidence>
<dbReference type="Pfam" id="PF08281">
    <property type="entry name" value="Sigma70_r4_2"/>
    <property type="match status" value="1"/>
</dbReference>
<evidence type="ECO:0000256" key="3">
    <source>
        <dbReference type="ARBA" id="ARBA00023082"/>
    </source>
</evidence>
<dbReference type="InterPro" id="IPR014284">
    <property type="entry name" value="RNA_pol_sigma-70_dom"/>
</dbReference>
<dbReference type="GO" id="GO:0003677">
    <property type="term" value="F:DNA binding"/>
    <property type="evidence" value="ECO:0007669"/>
    <property type="project" value="UniProtKB-KW"/>
</dbReference>
<accession>A4X9L8</accession>
<dbReference type="InterPro" id="IPR013324">
    <property type="entry name" value="RNA_pol_sigma_r3/r4-like"/>
</dbReference>